<feature type="domain" description="Carbohydrate-binding" evidence="1">
    <location>
        <begin position="45"/>
        <end position="197"/>
    </location>
</feature>
<dbReference type="RefSeq" id="WP_186991917.1">
    <property type="nucleotide sequence ID" value="NZ_CP052909.1"/>
</dbReference>
<dbReference type="Proteomes" id="UP000515514">
    <property type="component" value="Chromosome"/>
</dbReference>
<evidence type="ECO:0000259" key="2">
    <source>
        <dbReference type="Pfam" id="PF19313"/>
    </source>
</evidence>
<dbReference type="KEGG" id="alti:ALE3EI_1188"/>
<dbReference type="SUPFAM" id="SSF49344">
    <property type="entry name" value="CBD9-like"/>
    <property type="match status" value="1"/>
</dbReference>
<gene>
    <name evidence="3" type="ORF">ALE3EI_1188</name>
</gene>
<proteinExistence type="predicted"/>
<dbReference type="InterPro" id="IPR045670">
    <property type="entry name" value="DUF5916"/>
</dbReference>
<dbReference type="CDD" id="cd09618">
    <property type="entry name" value="CBM9_like_2"/>
    <property type="match status" value="1"/>
</dbReference>
<name>A0A7G8PTU1_9FLAO</name>
<dbReference type="Pfam" id="PF06452">
    <property type="entry name" value="CBM9_1"/>
    <property type="match status" value="1"/>
</dbReference>
<evidence type="ECO:0000313" key="4">
    <source>
        <dbReference type="Proteomes" id="UP000515514"/>
    </source>
</evidence>
<dbReference type="Pfam" id="PF19313">
    <property type="entry name" value="DUF5916"/>
    <property type="match status" value="1"/>
</dbReference>
<dbReference type="InterPro" id="IPR010502">
    <property type="entry name" value="Carb-bd_dom_fam9"/>
</dbReference>
<dbReference type="EMBL" id="CP052909">
    <property type="protein sequence ID" value="QNJ97757.1"/>
    <property type="molecule type" value="Genomic_DNA"/>
</dbReference>
<dbReference type="GO" id="GO:0016052">
    <property type="term" value="P:carbohydrate catabolic process"/>
    <property type="evidence" value="ECO:0007669"/>
    <property type="project" value="InterPro"/>
</dbReference>
<keyword evidence="4" id="KW-1185">Reference proteome</keyword>
<sequence>MKSNQLFLLPFFFLGFLSIQSQESEKPDKKTYTTTAVAHENAPVIDGLLNDAAWETVEWSSGYVENQPDNGTDPTEQTKFKILYDDKNLYVVFRCYDSEPDKIVKRLSRRDGFEGDWVEINIDSYNDDRTGFSFTLTAAGVKGDEFISNNGNNWDSSWNPIWYAKTSIDAEGWVAEMRIPLSQLRFGNEQEQVWGLQSTRRYFRNEERSLWQPVLPNSPGWVSEFGELRGLKGLKPQKQLEIQPYGLAQVDTYEKEPGNPFRDGSDSRFTAGLDAKIGITNDLTLDVTINPDFGQVDADPGAIALDGFEIFFQERRPFFVENKNIFDYSFAGNQDNLFFSRRIGRSPQGSAFGPTTAYVDSPDNSTILGAAKFSGKTKDGWSVGVLESVTAKEYADVVDVNGDESEVQVEPLTNYLVGRVQKDFNDRNSFIGGIFTATNRSLEDNLMFLHDNAYSGGLDFKHNWQERKYYVEGSAVLSQVNGSEAAITRTQRSIVHLFQREDAGHVSVDETKTSLTGTGGRFEIGRGGGGNWQYNLGGNWRSPELELNDLGFLRQADEIRQYANVRRFWNKPTSWFRRARLGFNQFSSYDFEGNFNRIQYEINGNVNYINNWWTDFGAAHKPRIFVNTTLRGGPRWRYSDENFWYLFSGTDERKKLSMVVGYVNSRASQDNFSLDRYEISFRYQPLNALSLSLLAEYEQNPSKTQYVSQQNFNGTTRYIMGAIDQETLSTTLRINYTINPNLSVQYYGQPFIFRGRFSDFNYVNNPIAEDLNERVTLYGANQIALDGNTYHVDEDLDGITDYSFGKPDLAFVQYRSNLVVRWEYIPGSEIFLVWSQGITGLGEASNDFDTIIDNQLLSERPQNTFLIKATYRFVL</sequence>
<dbReference type="GO" id="GO:0030246">
    <property type="term" value="F:carbohydrate binding"/>
    <property type="evidence" value="ECO:0007669"/>
    <property type="project" value="InterPro"/>
</dbReference>
<dbReference type="GO" id="GO:0004553">
    <property type="term" value="F:hydrolase activity, hydrolyzing O-glycosyl compounds"/>
    <property type="evidence" value="ECO:0007669"/>
    <property type="project" value="InterPro"/>
</dbReference>
<accession>A0A7G8PTU1</accession>
<dbReference type="AlphaFoldDB" id="A0A7G8PTU1"/>
<protein>
    <submittedName>
        <fullName evidence="3">Uncharacterized protein</fullName>
    </submittedName>
</protein>
<organism evidence="3 4">
    <name type="scientific">Constantimarinum furrinae</name>
    <dbReference type="NCBI Taxonomy" id="2562285"/>
    <lineage>
        <taxon>Bacteria</taxon>
        <taxon>Pseudomonadati</taxon>
        <taxon>Bacteroidota</taxon>
        <taxon>Flavobacteriia</taxon>
        <taxon>Flavobacteriales</taxon>
        <taxon>Flavobacteriaceae</taxon>
        <taxon>Altibacter/Constantimarinum group</taxon>
        <taxon>Constantimarinum</taxon>
    </lineage>
</organism>
<reference evidence="3 4" key="1">
    <citation type="submission" date="2020-04" db="EMBL/GenBank/DDBJ databases">
        <title>Genome sequence of Altibacter aquimarinus strain ALE3EI.</title>
        <authorList>
            <person name="Oh H.-M."/>
            <person name="Jang D."/>
        </authorList>
    </citation>
    <scope>NUCLEOTIDE SEQUENCE [LARGE SCALE GENOMIC DNA]</scope>
    <source>
        <strain evidence="3 4">ALE3EI</strain>
    </source>
</reference>
<evidence type="ECO:0000313" key="3">
    <source>
        <dbReference type="EMBL" id="QNJ97757.1"/>
    </source>
</evidence>
<dbReference type="Gene3D" id="2.60.40.1190">
    <property type="match status" value="1"/>
</dbReference>
<feature type="domain" description="DUF5916" evidence="2">
    <location>
        <begin position="239"/>
        <end position="871"/>
    </location>
</feature>
<evidence type="ECO:0000259" key="1">
    <source>
        <dbReference type="Pfam" id="PF06452"/>
    </source>
</evidence>